<feature type="domain" description="JmjC" evidence="6">
    <location>
        <begin position="96"/>
        <end position="223"/>
    </location>
</feature>
<evidence type="ECO:0000313" key="7">
    <source>
        <dbReference type="EMBL" id="GGI88951.1"/>
    </source>
</evidence>
<organism evidence="7 8">
    <name type="scientific">Shewanella gelidii</name>
    <dbReference type="NCBI Taxonomy" id="1642821"/>
    <lineage>
        <taxon>Bacteria</taxon>
        <taxon>Pseudomonadati</taxon>
        <taxon>Pseudomonadota</taxon>
        <taxon>Gammaproteobacteria</taxon>
        <taxon>Alteromonadales</taxon>
        <taxon>Shewanellaceae</taxon>
        <taxon>Shewanella</taxon>
    </lineage>
</organism>
<dbReference type="AlphaFoldDB" id="A0A917NCM8"/>
<protein>
    <submittedName>
        <fullName evidence="7">Cupin</fullName>
    </submittedName>
</protein>
<dbReference type="GO" id="GO:0046872">
    <property type="term" value="F:metal ion binding"/>
    <property type="evidence" value="ECO:0007669"/>
    <property type="project" value="UniProtKB-KW"/>
</dbReference>
<keyword evidence="2" id="KW-0479">Metal-binding</keyword>
<dbReference type="Pfam" id="PF20514">
    <property type="entry name" value="WHD_ROXA"/>
    <property type="match status" value="1"/>
</dbReference>
<dbReference type="PANTHER" id="PTHR13096">
    <property type="entry name" value="MINA53 MYC INDUCED NUCLEAR ANTIGEN"/>
    <property type="match status" value="1"/>
</dbReference>
<evidence type="ECO:0000256" key="2">
    <source>
        <dbReference type="ARBA" id="ARBA00022723"/>
    </source>
</evidence>
<dbReference type="InterPro" id="IPR046799">
    <property type="entry name" value="ROXA-like_wH"/>
</dbReference>
<evidence type="ECO:0000259" key="6">
    <source>
        <dbReference type="PROSITE" id="PS51184"/>
    </source>
</evidence>
<proteinExistence type="predicted"/>
<dbReference type="InterPro" id="IPR039994">
    <property type="entry name" value="NO66-like"/>
</dbReference>
<dbReference type="SMART" id="SM00558">
    <property type="entry name" value="JmjC"/>
    <property type="match status" value="1"/>
</dbReference>
<dbReference type="Proteomes" id="UP000613743">
    <property type="component" value="Unassembled WGS sequence"/>
</dbReference>
<dbReference type="PROSITE" id="PS51184">
    <property type="entry name" value="JMJC"/>
    <property type="match status" value="1"/>
</dbReference>
<keyword evidence="5" id="KW-0408">Iron</keyword>
<comment type="cofactor">
    <cofactor evidence="1">
        <name>Fe(2+)</name>
        <dbReference type="ChEBI" id="CHEBI:29033"/>
    </cofactor>
</comment>
<dbReference type="Gene3D" id="3.40.366.30">
    <property type="entry name" value="50S ribosomal protein L16 arginine hydroxylase, Chain A, Domain 2"/>
    <property type="match status" value="1"/>
</dbReference>
<dbReference type="Pfam" id="PF08007">
    <property type="entry name" value="JmjC_2"/>
    <property type="match status" value="1"/>
</dbReference>
<dbReference type="PANTHER" id="PTHR13096:SF8">
    <property type="entry name" value="RIBOSOMAL OXYGENASE 1"/>
    <property type="match status" value="1"/>
</dbReference>
<comment type="caution">
    <text evidence="7">The sequence shown here is derived from an EMBL/GenBank/DDBJ whole genome shotgun (WGS) entry which is preliminary data.</text>
</comment>
<evidence type="ECO:0000256" key="3">
    <source>
        <dbReference type="ARBA" id="ARBA00022964"/>
    </source>
</evidence>
<dbReference type="EMBL" id="BMPZ01000009">
    <property type="protein sequence ID" value="GGI88951.1"/>
    <property type="molecule type" value="Genomic_DNA"/>
</dbReference>
<keyword evidence="3" id="KW-0223">Dioxygenase</keyword>
<evidence type="ECO:0000256" key="1">
    <source>
        <dbReference type="ARBA" id="ARBA00001954"/>
    </source>
</evidence>
<dbReference type="InterPro" id="IPR003347">
    <property type="entry name" value="JmjC_dom"/>
</dbReference>
<gene>
    <name evidence="7" type="ORF">GCM10009332_27960</name>
</gene>
<sequence length="382" mass="43698">MYTPNFDIQAFLRQHWQKRPIVLKQGFTNFEDFIDANELAGLAMEEDISSRIVITEQADKQREEWQVIQGPFTDYQEFGETHWQLLVQAVNHWHPDANQLVQAFRFIPDWRFDDLMVSFATPFGGVGPHIDNYDVFIIQGQGLRRWQVGEKGVYPARGSRSDTPLIEDFEPMIDEVLEPGDILYIPPGFPHRGQTIETAISYSVGFRAPSQQELLNEFADYYLDNNLGQLRYESSSEPLSGGGVSAVQQQELLCLLTSLANDKTQYLQILGQILSQNRFELNIETGHRIDENELIRELSDGASLHRTGGVKIIWLEQDAESRLFVNGECYSTEGIPESNTQSLSYEFSFSSFRALELCQSPQTITLILQLINNGYLYLSDEY</sequence>
<reference evidence="7" key="1">
    <citation type="journal article" date="2014" name="Int. J. Syst. Evol. Microbiol.">
        <title>Complete genome sequence of Corynebacterium casei LMG S-19264T (=DSM 44701T), isolated from a smear-ripened cheese.</title>
        <authorList>
            <consortium name="US DOE Joint Genome Institute (JGI-PGF)"/>
            <person name="Walter F."/>
            <person name="Albersmeier A."/>
            <person name="Kalinowski J."/>
            <person name="Ruckert C."/>
        </authorList>
    </citation>
    <scope>NUCLEOTIDE SEQUENCE</scope>
    <source>
        <strain evidence="7">JCM 30804</strain>
    </source>
</reference>
<dbReference type="Gene3D" id="2.60.120.650">
    <property type="entry name" value="Cupin"/>
    <property type="match status" value="1"/>
</dbReference>
<evidence type="ECO:0000313" key="8">
    <source>
        <dbReference type="Proteomes" id="UP000613743"/>
    </source>
</evidence>
<name>A0A917NCM8_9GAMM</name>
<dbReference type="SUPFAM" id="SSF51197">
    <property type="entry name" value="Clavaminate synthase-like"/>
    <property type="match status" value="1"/>
</dbReference>
<dbReference type="RefSeq" id="WP_188922012.1">
    <property type="nucleotide sequence ID" value="NZ_BMPZ01000009.1"/>
</dbReference>
<keyword evidence="8" id="KW-1185">Reference proteome</keyword>
<keyword evidence="4" id="KW-0560">Oxidoreductase</keyword>
<accession>A0A917NCM8</accession>
<dbReference type="GO" id="GO:0016706">
    <property type="term" value="F:2-oxoglutarate-dependent dioxygenase activity"/>
    <property type="evidence" value="ECO:0007669"/>
    <property type="project" value="TreeGrafter"/>
</dbReference>
<reference evidence="7" key="2">
    <citation type="submission" date="2020-09" db="EMBL/GenBank/DDBJ databases">
        <authorList>
            <person name="Sun Q."/>
            <person name="Ohkuma M."/>
        </authorList>
    </citation>
    <scope>NUCLEOTIDE SEQUENCE</scope>
    <source>
        <strain evidence="7">JCM 30804</strain>
    </source>
</reference>
<evidence type="ECO:0000256" key="4">
    <source>
        <dbReference type="ARBA" id="ARBA00023002"/>
    </source>
</evidence>
<evidence type="ECO:0000256" key="5">
    <source>
        <dbReference type="ARBA" id="ARBA00023004"/>
    </source>
</evidence>